<dbReference type="InterPro" id="IPR036264">
    <property type="entry name" value="Bact_exopeptidase_dim_dom"/>
</dbReference>
<evidence type="ECO:0000256" key="5">
    <source>
        <dbReference type="ARBA" id="ARBA00022801"/>
    </source>
</evidence>
<dbReference type="Gene3D" id="3.40.630.10">
    <property type="entry name" value="Zn peptidases"/>
    <property type="match status" value="2"/>
</dbReference>
<evidence type="ECO:0000256" key="2">
    <source>
        <dbReference type="ARBA" id="ARBA00001947"/>
    </source>
</evidence>
<feature type="domain" description="Peptidase M20 dimerisation" evidence="8">
    <location>
        <begin position="187"/>
        <end position="314"/>
    </location>
</feature>
<accession>A0ABX1W2S2</accession>
<dbReference type="NCBIfam" id="TIGR01910">
    <property type="entry name" value="DapE-ArgE"/>
    <property type="match status" value="1"/>
</dbReference>
<evidence type="ECO:0000313" key="10">
    <source>
        <dbReference type="Proteomes" id="UP000539052"/>
    </source>
</evidence>
<comment type="similarity">
    <text evidence="3">Belongs to the peptidase M20A family.</text>
</comment>
<evidence type="ECO:0000256" key="3">
    <source>
        <dbReference type="ARBA" id="ARBA00006247"/>
    </source>
</evidence>
<dbReference type="InterPro" id="IPR050072">
    <property type="entry name" value="Peptidase_M20A"/>
</dbReference>
<keyword evidence="7" id="KW-0170">Cobalt</keyword>
<dbReference type="PANTHER" id="PTHR43808:SF32">
    <property type="entry name" value="ARGE_DAPE-RELATED DEACYLASE"/>
    <property type="match status" value="1"/>
</dbReference>
<evidence type="ECO:0000259" key="8">
    <source>
        <dbReference type="Pfam" id="PF07687"/>
    </source>
</evidence>
<proteinExistence type="inferred from homology"/>
<dbReference type="Pfam" id="PF01546">
    <property type="entry name" value="Peptidase_M20"/>
    <property type="match status" value="1"/>
</dbReference>
<sequence>MTKKEELVQHVEDHRDELITLVSHLIQIKSENPIGTQRDVVDFVEAFLKDAGIEYKETGCNPDYPCVVAGYGTDMGFSLIINGHVDVVPAGDLSQWDFDPFSGEITDTQILGRGTSDMKAGVAGVLFALSLFARKQVPLNGNIRLHIVSDEESGGQFGTQWLCANGYGEHADACLVAEPTSMNTIEIGQKGGLLLKIKSYGKSAHGSLGDLKGENAILKLSKVLSHVSLLSKIEGHFSERQIKPLMDSKLLAERENHIPGLGRVIDHVSTNVGLIQGGTRHNMVPDYCEATVDVRLPIGVNKVEIDETLKQILEISGVEGVEYELQYKSDANFTDHEAPIVLAFKENAEHLLGKEVIPAYQWASSDARDYRKLGIPTIQFGPSNTVGIHSYNETVQIEDVVTAAKIYVAAICDLMEIK</sequence>
<dbReference type="Gene3D" id="3.30.70.360">
    <property type="match status" value="1"/>
</dbReference>
<comment type="cofactor">
    <cofactor evidence="2">
        <name>Zn(2+)</name>
        <dbReference type="ChEBI" id="CHEBI:29105"/>
    </cofactor>
</comment>
<dbReference type="InterPro" id="IPR011650">
    <property type="entry name" value="Peptidase_M20_dimer"/>
</dbReference>
<dbReference type="Pfam" id="PF07687">
    <property type="entry name" value="M20_dimer"/>
    <property type="match status" value="1"/>
</dbReference>
<protein>
    <submittedName>
        <fullName evidence="9">M20 family metallopeptidase</fullName>
    </submittedName>
</protein>
<evidence type="ECO:0000256" key="6">
    <source>
        <dbReference type="ARBA" id="ARBA00022833"/>
    </source>
</evidence>
<dbReference type="PANTHER" id="PTHR43808">
    <property type="entry name" value="ACETYLORNITHINE DEACETYLASE"/>
    <property type="match status" value="1"/>
</dbReference>
<keyword evidence="6" id="KW-0862">Zinc</keyword>
<dbReference type="SUPFAM" id="SSF55031">
    <property type="entry name" value="Bacterial exopeptidase dimerisation domain"/>
    <property type="match status" value="1"/>
</dbReference>
<organism evidence="9 10">
    <name type="scientific">Lacrimispora defluvii</name>
    <dbReference type="NCBI Taxonomy" id="2719233"/>
    <lineage>
        <taxon>Bacteria</taxon>
        <taxon>Bacillati</taxon>
        <taxon>Bacillota</taxon>
        <taxon>Clostridia</taxon>
        <taxon>Lachnospirales</taxon>
        <taxon>Lachnospiraceae</taxon>
        <taxon>Lacrimispora</taxon>
    </lineage>
</organism>
<reference evidence="9 10" key="1">
    <citation type="submission" date="2020-03" db="EMBL/GenBank/DDBJ databases">
        <title>Genome Sequence of industrial isolate, B5A.</title>
        <authorList>
            <person name="Sharma S."/>
            <person name="Patil P.B."/>
            <person name="Korpole S."/>
        </authorList>
    </citation>
    <scope>NUCLEOTIDE SEQUENCE [LARGE SCALE GENOMIC DNA]</scope>
    <source>
        <strain evidence="9 10">PI-S10-B5A</strain>
    </source>
</reference>
<evidence type="ECO:0000256" key="1">
    <source>
        <dbReference type="ARBA" id="ARBA00001941"/>
    </source>
</evidence>
<dbReference type="InterPro" id="IPR002933">
    <property type="entry name" value="Peptidase_M20"/>
</dbReference>
<evidence type="ECO:0000313" key="9">
    <source>
        <dbReference type="EMBL" id="NNJ32798.1"/>
    </source>
</evidence>
<dbReference type="RefSeq" id="WP_170823841.1">
    <property type="nucleotide sequence ID" value="NZ_JAAOXG010000067.1"/>
</dbReference>
<evidence type="ECO:0000256" key="7">
    <source>
        <dbReference type="ARBA" id="ARBA00023285"/>
    </source>
</evidence>
<keyword evidence="10" id="KW-1185">Reference proteome</keyword>
<comment type="cofactor">
    <cofactor evidence="1">
        <name>Co(2+)</name>
        <dbReference type="ChEBI" id="CHEBI:48828"/>
    </cofactor>
</comment>
<dbReference type="SUPFAM" id="SSF53187">
    <property type="entry name" value="Zn-dependent exopeptidases"/>
    <property type="match status" value="1"/>
</dbReference>
<comment type="caution">
    <text evidence="9">The sequence shown here is derived from an EMBL/GenBank/DDBJ whole genome shotgun (WGS) entry which is preliminary data.</text>
</comment>
<gene>
    <name evidence="9" type="ORF">G9470_23840</name>
</gene>
<keyword evidence="4" id="KW-0479">Metal-binding</keyword>
<evidence type="ECO:0000256" key="4">
    <source>
        <dbReference type="ARBA" id="ARBA00022723"/>
    </source>
</evidence>
<name>A0ABX1W2S2_9FIRM</name>
<dbReference type="Proteomes" id="UP000539052">
    <property type="component" value="Unassembled WGS sequence"/>
</dbReference>
<dbReference type="EMBL" id="JAAOXG010000067">
    <property type="protein sequence ID" value="NNJ32798.1"/>
    <property type="molecule type" value="Genomic_DNA"/>
</dbReference>
<dbReference type="InterPro" id="IPR010182">
    <property type="entry name" value="ArgE/DapE"/>
</dbReference>
<keyword evidence="5" id="KW-0378">Hydrolase</keyword>